<evidence type="ECO:0000256" key="1">
    <source>
        <dbReference type="SAM" id="MobiDB-lite"/>
    </source>
</evidence>
<evidence type="ECO:0000313" key="2">
    <source>
        <dbReference type="EMBL" id="KAJ5590659.1"/>
    </source>
</evidence>
<dbReference type="EMBL" id="JAQJAC010000003">
    <property type="protein sequence ID" value="KAJ5590659.1"/>
    <property type="molecule type" value="Genomic_DNA"/>
</dbReference>
<protein>
    <submittedName>
        <fullName evidence="2">Uncharacterized protein</fullName>
    </submittedName>
</protein>
<dbReference type="Proteomes" id="UP001216150">
    <property type="component" value="Unassembled WGS sequence"/>
</dbReference>
<dbReference type="AlphaFoldDB" id="A0AAD6DQD2"/>
<organism evidence="2 3">
    <name type="scientific">Penicillium hetheringtonii</name>
    <dbReference type="NCBI Taxonomy" id="911720"/>
    <lineage>
        <taxon>Eukaryota</taxon>
        <taxon>Fungi</taxon>
        <taxon>Dikarya</taxon>
        <taxon>Ascomycota</taxon>
        <taxon>Pezizomycotina</taxon>
        <taxon>Eurotiomycetes</taxon>
        <taxon>Eurotiomycetidae</taxon>
        <taxon>Eurotiales</taxon>
        <taxon>Aspergillaceae</taxon>
        <taxon>Penicillium</taxon>
    </lineage>
</organism>
<accession>A0AAD6DQD2</accession>
<gene>
    <name evidence="2" type="ORF">N7450_004631</name>
</gene>
<proteinExistence type="predicted"/>
<name>A0AAD6DQD2_9EURO</name>
<keyword evidence="3" id="KW-1185">Reference proteome</keyword>
<comment type="caution">
    <text evidence="2">The sequence shown here is derived from an EMBL/GenBank/DDBJ whole genome shotgun (WGS) entry which is preliminary data.</text>
</comment>
<reference evidence="2 3" key="1">
    <citation type="journal article" date="2023" name="IMA Fungus">
        <title>Comparative genomic study of the Penicillium genus elucidates a diverse pangenome and 15 lateral gene transfer events.</title>
        <authorList>
            <person name="Petersen C."/>
            <person name="Sorensen T."/>
            <person name="Nielsen M.R."/>
            <person name="Sondergaard T.E."/>
            <person name="Sorensen J.L."/>
            <person name="Fitzpatrick D.A."/>
            <person name="Frisvad J.C."/>
            <person name="Nielsen K.L."/>
        </authorList>
    </citation>
    <scope>NUCLEOTIDE SEQUENCE [LARGE SCALE GENOMIC DNA]</scope>
    <source>
        <strain evidence="2 3">IBT 29057</strain>
    </source>
</reference>
<feature type="region of interest" description="Disordered" evidence="1">
    <location>
        <begin position="1"/>
        <end position="63"/>
    </location>
</feature>
<evidence type="ECO:0000313" key="3">
    <source>
        <dbReference type="Proteomes" id="UP001216150"/>
    </source>
</evidence>
<sequence length="271" mass="29866">MSTVGSMLKQALGKWESRDPNQLVLQSKEKTKKTSAVRQERKTTAKHCRCGSQTSNQDQPIPHLSGTIEAHSTIERGDLQDTISPKDFAIPKEDNLSKDSSPYVPGSHFEDSMGFFTTTLPPSATDPYNQLLTGHEGTQTPLADDVQMIPASFQDTSSSWIDQSVHTFDTFYDPSLRDLSSVSSMETAADDFLEFDALKDFDLGNLDDLFPNSNEMSLDDINFPLGLDGVEQNTPSTTAFTRDNKNQTLEKEADECEYVLGGIGGEVPLIQ</sequence>